<gene>
    <name evidence="1" type="ORF">P7K49_014821</name>
</gene>
<evidence type="ECO:0000313" key="2">
    <source>
        <dbReference type="Proteomes" id="UP001266305"/>
    </source>
</evidence>
<dbReference type="PANTHER" id="PTHR23220">
    <property type="entry name" value="INTEGRIN ALPHA"/>
    <property type="match status" value="1"/>
</dbReference>
<comment type="caution">
    <text evidence="1">The sequence shown here is derived from an EMBL/GenBank/DDBJ whole genome shotgun (WGS) entry which is preliminary data.</text>
</comment>
<dbReference type="Proteomes" id="UP001266305">
    <property type="component" value="Unassembled WGS sequence"/>
</dbReference>
<dbReference type="PANTHER" id="PTHR23220:SF5">
    <property type="entry name" value="INTEGRIN ALPHA-8"/>
    <property type="match status" value="1"/>
</dbReference>
<sequence length="180" mass="20171">MSIRGEKKEPGRSKIKCTDLLEETNSKRLCQNDDQNVTLLDLIVGAFGTGKVAVYRARPVVTVDAQLLLNPVIINLENKTCQIPDAMTSAAWKYKMELDYNTAQENTTLFPSMRYGLTQTVFLVSENVRIAERTSLDPEKLFPANFNMLLTGVHTGVTAFEDSYEHSHIAESLQPCLGWD</sequence>
<proteinExistence type="predicted"/>
<name>A0ABQ9VA72_SAGOE</name>
<evidence type="ECO:0000313" key="1">
    <source>
        <dbReference type="EMBL" id="KAK2105307.1"/>
    </source>
</evidence>
<dbReference type="EMBL" id="JASSZA010000007">
    <property type="protein sequence ID" value="KAK2105307.1"/>
    <property type="molecule type" value="Genomic_DNA"/>
</dbReference>
<protein>
    <submittedName>
        <fullName evidence="1">Uncharacterized protein</fullName>
    </submittedName>
</protein>
<reference evidence="1 2" key="1">
    <citation type="submission" date="2023-05" db="EMBL/GenBank/DDBJ databases">
        <title>B98-5 Cell Line De Novo Hybrid Assembly: An Optical Mapping Approach.</title>
        <authorList>
            <person name="Kananen K."/>
            <person name="Auerbach J.A."/>
            <person name="Kautto E."/>
            <person name="Blachly J.S."/>
        </authorList>
    </citation>
    <scope>NUCLEOTIDE SEQUENCE [LARGE SCALE GENOMIC DNA]</scope>
    <source>
        <strain evidence="1">B95-8</strain>
        <tissue evidence="1">Cell line</tissue>
    </source>
</reference>
<keyword evidence="2" id="KW-1185">Reference proteome</keyword>
<organism evidence="1 2">
    <name type="scientific">Saguinus oedipus</name>
    <name type="common">Cotton-top tamarin</name>
    <name type="synonym">Oedipomidas oedipus</name>
    <dbReference type="NCBI Taxonomy" id="9490"/>
    <lineage>
        <taxon>Eukaryota</taxon>
        <taxon>Metazoa</taxon>
        <taxon>Chordata</taxon>
        <taxon>Craniata</taxon>
        <taxon>Vertebrata</taxon>
        <taxon>Euteleostomi</taxon>
        <taxon>Mammalia</taxon>
        <taxon>Eutheria</taxon>
        <taxon>Euarchontoglires</taxon>
        <taxon>Primates</taxon>
        <taxon>Haplorrhini</taxon>
        <taxon>Platyrrhini</taxon>
        <taxon>Cebidae</taxon>
        <taxon>Callitrichinae</taxon>
        <taxon>Saguinus</taxon>
    </lineage>
</organism>
<accession>A0ABQ9VA72</accession>